<protein>
    <submittedName>
        <fullName evidence="1">Uncharacterized protein</fullName>
    </submittedName>
</protein>
<dbReference type="OrthoDB" id="5876006at2759"/>
<name>A0A368H426_ANCCA</name>
<dbReference type="AlphaFoldDB" id="A0A368H426"/>
<reference evidence="1 2" key="1">
    <citation type="submission" date="2014-10" db="EMBL/GenBank/DDBJ databases">
        <title>Draft genome of the hookworm Ancylostoma caninum.</title>
        <authorList>
            <person name="Mitreva M."/>
        </authorList>
    </citation>
    <scope>NUCLEOTIDE SEQUENCE [LARGE SCALE GENOMIC DNA]</scope>
    <source>
        <strain evidence="1 2">Baltimore</strain>
    </source>
</reference>
<accession>A0A368H426</accession>
<sequence>MRAQFKVTLPSNDMQVISESHYWQDTFPDRTCADTPRVALGFTQRGLIDIPAVARHFAVCTYGKS</sequence>
<organism evidence="1 2">
    <name type="scientific">Ancylostoma caninum</name>
    <name type="common">Dog hookworm</name>
    <dbReference type="NCBI Taxonomy" id="29170"/>
    <lineage>
        <taxon>Eukaryota</taxon>
        <taxon>Metazoa</taxon>
        <taxon>Ecdysozoa</taxon>
        <taxon>Nematoda</taxon>
        <taxon>Chromadorea</taxon>
        <taxon>Rhabditida</taxon>
        <taxon>Rhabditina</taxon>
        <taxon>Rhabditomorpha</taxon>
        <taxon>Strongyloidea</taxon>
        <taxon>Ancylostomatidae</taxon>
        <taxon>Ancylostomatinae</taxon>
        <taxon>Ancylostoma</taxon>
    </lineage>
</organism>
<keyword evidence="2" id="KW-1185">Reference proteome</keyword>
<proteinExistence type="predicted"/>
<gene>
    <name evidence="1" type="ORF">ANCCAN_02516</name>
</gene>
<comment type="caution">
    <text evidence="1">The sequence shown here is derived from an EMBL/GenBank/DDBJ whole genome shotgun (WGS) entry which is preliminary data.</text>
</comment>
<dbReference type="EMBL" id="JOJR01000014">
    <property type="protein sequence ID" value="RCN51363.1"/>
    <property type="molecule type" value="Genomic_DNA"/>
</dbReference>
<dbReference type="Proteomes" id="UP000252519">
    <property type="component" value="Unassembled WGS sequence"/>
</dbReference>
<evidence type="ECO:0000313" key="2">
    <source>
        <dbReference type="Proteomes" id="UP000252519"/>
    </source>
</evidence>
<evidence type="ECO:0000313" key="1">
    <source>
        <dbReference type="EMBL" id="RCN51363.1"/>
    </source>
</evidence>